<keyword evidence="20" id="KW-1185">Reference proteome</keyword>
<evidence type="ECO:0000256" key="10">
    <source>
        <dbReference type="ARBA" id="ARBA00023136"/>
    </source>
</evidence>
<dbReference type="AlphaFoldDB" id="A0A4C1Y130"/>
<dbReference type="EMBL" id="BGZK01001014">
    <property type="protein sequence ID" value="GBP68512.1"/>
    <property type="molecule type" value="Genomic_DNA"/>
</dbReference>
<evidence type="ECO:0000256" key="4">
    <source>
        <dbReference type="ARBA" id="ARBA00022692"/>
    </source>
</evidence>
<sequence>MSPLYLYMNGVDNAGFDSAPELAAPPPGGDPSKAGIPELSRGAFTEPPITSKKPGLDPAFSENGKLPENQFDDNPGERAMWGNQIEFLMSCIATSVGLGNVWRFPFVAYNNGGGAFLIPYIIVLILVGKPMYYLECFIGQFSSRNSVKVWALSPAMKGTGYGQALGCGYVLSYYVSIIALCIFYFAMSFRATLPWAVCDPDWNEPCLPSVGGDSLPSSNDTKSSAELYFVKRVLRQIDGIEGGLGAPNWDLTVCLLMSWLIIFAVVARGVKSSGKAAYFLALFPYVIMIILLIRSATLDGAGDGILFFLTPQWGKLIELQVWYAAVTQVFFSLSVSMGAIIMFSSYNSFSQNVYRDAMIVTTLDTFTSLLSGITIFGVLGNLAKELGRDSIDDVIGSGGTSLAFISYPDAIAKSPFAPQCSILYSGTEPFMYESDLHLTDFFPQLFAVLFFLMMAVLGVGSAVALLSNINTVFLDAFPRVPTIYISAIGCCCGFLSGLVYVTPGGQYILELVDYYGGTFLILFTAITETIGVFWIYVNVVLTKLRLSYHIVRNEIGTNNKTGIGIEITTKTKTMKWELSVKMRSKRRLGRLSKSRVAQLLKFKGHLVGNREQTGIRIENQSGSQSREEPRSGLRARSRMVTATGIDHPSDINIMRIYSRSYKALMIIVTGLENLCLDIAYMLKIKTSFYWRLCWGVITPGIMIAVFIYALITVEALTFGAEEYVYPTLAYALGYVMLFVGIAFVPIFMIIAMYKNRTGNFLKTLKKSFMKKDTWGPRSMAHRREWLAFRRKAKESRQARYASFRSFPWLRNALIVLTVGYQRDD</sequence>
<dbReference type="PROSITE" id="PS00610">
    <property type="entry name" value="NA_NEUROTRAN_SYMP_1"/>
    <property type="match status" value="1"/>
</dbReference>
<keyword evidence="9" id="KW-0406">Ion transport</keyword>
<feature type="transmembrane region" description="Helical" evidence="18">
    <location>
        <begin position="166"/>
        <end position="187"/>
    </location>
</feature>
<comment type="subcellular location">
    <subcellularLocation>
        <location evidence="1">Membrane</location>
        <topology evidence="1">Multi-pass membrane protein</topology>
    </subcellularLocation>
</comment>
<dbReference type="CDD" id="cd10324">
    <property type="entry name" value="SLC6sbd"/>
    <property type="match status" value="1"/>
</dbReference>
<evidence type="ECO:0000256" key="3">
    <source>
        <dbReference type="ARBA" id="ARBA00022448"/>
    </source>
</evidence>
<evidence type="ECO:0000256" key="13">
    <source>
        <dbReference type="ARBA" id="ARBA00037785"/>
    </source>
</evidence>
<evidence type="ECO:0000256" key="16">
    <source>
        <dbReference type="RuleBase" id="RU003732"/>
    </source>
</evidence>
<feature type="binding site" evidence="14">
    <location>
        <position position="457"/>
    </location>
    <ligand>
        <name>Na(+)</name>
        <dbReference type="ChEBI" id="CHEBI:29101"/>
        <label>1</label>
    </ligand>
</feature>
<evidence type="ECO:0000313" key="19">
    <source>
        <dbReference type="EMBL" id="GBP68512.1"/>
    </source>
</evidence>
<accession>A0A4C1Y130</accession>
<evidence type="ECO:0000256" key="12">
    <source>
        <dbReference type="ARBA" id="ARBA00023201"/>
    </source>
</evidence>
<evidence type="ECO:0000256" key="5">
    <source>
        <dbReference type="ARBA" id="ARBA00022847"/>
    </source>
</evidence>
<dbReference type="GO" id="GO:0089718">
    <property type="term" value="P:amino acid import across plasma membrane"/>
    <property type="evidence" value="ECO:0007669"/>
    <property type="project" value="TreeGrafter"/>
</dbReference>
<dbReference type="GO" id="GO:0046872">
    <property type="term" value="F:metal ion binding"/>
    <property type="evidence" value="ECO:0007669"/>
    <property type="project" value="UniProtKB-KW"/>
</dbReference>
<comment type="similarity">
    <text evidence="2 16">Belongs to the sodium:neurotransmitter symporter (SNF) (TC 2.A.22) family.</text>
</comment>
<keyword evidence="3 16" id="KW-0813">Transport</keyword>
<feature type="transmembrane region" description="Helical" evidence="18">
    <location>
        <begin position="481"/>
        <end position="502"/>
    </location>
</feature>
<dbReference type="InterPro" id="IPR037272">
    <property type="entry name" value="SNS_sf"/>
</dbReference>
<feature type="transmembrane region" description="Helical" evidence="18">
    <location>
        <begin position="249"/>
        <end position="270"/>
    </location>
</feature>
<evidence type="ECO:0000256" key="17">
    <source>
        <dbReference type="SAM" id="MobiDB-lite"/>
    </source>
</evidence>
<dbReference type="STRING" id="151549.A0A4C1Y130"/>
<evidence type="ECO:0000256" key="1">
    <source>
        <dbReference type="ARBA" id="ARBA00004141"/>
    </source>
</evidence>
<reference evidence="19 20" key="1">
    <citation type="journal article" date="2019" name="Commun. Biol.">
        <title>The bagworm genome reveals a unique fibroin gene that provides high tensile strength.</title>
        <authorList>
            <person name="Kono N."/>
            <person name="Nakamura H."/>
            <person name="Ohtoshi R."/>
            <person name="Tomita M."/>
            <person name="Numata K."/>
            <person name="Arakawa K."/>
        </authorList>
    </citation>
    <scope>NUCLEOTIDE SEQUENCE [LARGE SCALE GENOMIC DNA]</scope>
</reference>
<feature type="binding site" evidence="14">
    <location>
        <position position="461"/>
    </location>
    <ligand>
        <name>Na(+)</name>
        <dbReference type="ChEBI" id="CHEBI:29101"/>
        <label>1</label>
    </ligand>
</feature>
<dbReference type="GO" id="GO:0005283">
    <property type="term" value="F:amino acid:sodium symporter activity"/>
    <property type="evidence" value="ECO:0007669"/>
    <property type="project" value="TreeGrafter"/>
</dbReference>
<dbReference type="OrthoDB" id="6581954at2759"/>
<proteinExistence type="inferred from homology"/>
<evidence type="ECO:0000256" key="8">
    <source>
        <dbReference type="ARBA" id="ARBA00023053"/>
    </source>
</evidence>
<dbReference type="PANTHER" id="PTHR11616">
    <property type="entry name" value="SODIUM/CHLORIDE DEPENDENT TRANSPORTER"/>
    <property type="match status" value="1"/>
</dbReference>
<keyword evidence="4 16" id="KW-0812">Transmembrane</keyword>
<feature type="disulfide bond" evidence="15">
    <location>
        <begin position="198"/>
        <end position="206"/>
    </location>
</feature>
<organism evidence="19 20">
    <name type="scientific">Eumeta variegata</name>
    <name type="common">Bagworm moth</name>
    <name type="synonym">Eumeta japonica</name>
    <dbReference type="NCBI Taxonomy" id="151549"/>
    <lineage>
        <taxon>Eukaryota</taxon>
        <taxon>Metazoa</taxon>
        <taxon>Ecdysozoa</taxon>
        <taxon>Arthropoda</taxon>
        <taxon>Hexapoda</taxon>
        <taxon>Insecta</taxon>
        <taxon>Pterygota</taxon>
        <taxon>Neoptera</taxon>
        <taxon>Endopterygota</taxon>
        <taxon>Lepidoptera</taxon>
        <taxon>Glossata</taxon>
        <taxon>Ditrysia</taxon>
        <taxon>Tineoidea</taxon>
        <taxon>Psychidae</taxon>
        <taxon>Oiketicinae</taxon>
        <taxon>Eumeta</taxon>
    </lineage>
</organism>
<evidence type="ECO:0000256" key="18">
    <source>
        <dbReference type="SAM" id="Phobius"/>
    </source>
</evidence>
<keyword evidence="7 18" id="KW-1133">Transmembrane helix</keyword>
<evidence type="ECO:0000256" key="2">
    <source>
        <dbReference type="ARBA" id="ARBA00006459"/>
    </source>
</evidence>
<feature type="binding site" evidence="14">
    <location>
        <position position="100"/>
    </location>
    <ligand>
        <name>Na(+)</name>
        <dbReference type="ChEBI" id="CHEBI:29101"/>
        <label>1</label>
    </ligand>
</feature>
<dbReference type="InterPro" id="IPR000175">
    <property type="entry name" value="Na/ntran_symport"/>
</dbReference>
<feature type="transmembrane region" description="Helical" evidence="18">
    <location>
        <begin position="321"/>
        <end position="345"/>
    </location>
</feature>
<name>A0A4C1Y130_EUMVA</name>
<feature type="transmembrane region" description="Helical" evidence="18">
    <location>
        <begin position="357"/>
        <end position="379"/>
    </location>
</feature>
<evidence type="ECO:0000256" key="14">
    <source>
        <dbReference type="PIRSR" id="PIRSR600175-1"/>
    </source>
</evidence>
<feature type="transmembrane region" description="Helical" evidence="18">
    <location>
        <begin position="731"/>
        <end position="753"/>
    </location>
</feature>
<dbReference type="SUPFAM" id="SSF161070">
    <property type="entry name" value="SNF-like"/>
    <property type="match status" value="2"/>
</dbReference>
<feature type="transmembrane region" description="Helical" evidence="18">
    <location>
        <begin position="277"/>
        <end position="297"/>
    </location>
</feature>
<keyword evidence="8 14" id="KW-0915">Sodium</keyword>
<keyword evidence="10 18" id="KW-0472">Membrane</keyword>
<dbReference type="PRINTS" id="PR00176">
    <property type="entry name" value="NANEUSMPORT"/>
</dbReference>
<dbReference type="PROSITE" id="PS50267">
    <property type="entry name" value="NA_NEUROTRAN_SYMP_3"/>
    <property type="match status" value="1"/>
</dbReference>
<feature type="region of interest" description="Disordered" evidence="17">
    <location>
        <begin position="18"/>
        <end position="73"/>
    </location>
</feature>
<evidence type="ECO:0000256" key="6">
    <source>
        <dbReference type="ARBA" id="ARBA00022970"/>
    </source>
</evidence>
<feature type="transmembrane region" description="Helical" evidence="18">
    <location>
        <begin position="445"/>
        <end position="469"/>
    </location>
</feature>
<keyword evidence="6" id="KW-0029">Amino-acid transport</keyword>
<dbReference type="Pfam" id="PF00209">
    <property type="entry name" value="SNF"/>
    <property type="match status" value="3"/>
</dbReference>
<evidence type="ECO:0000256" key="11">
    <source>
        <dbReference type="ARBA" id="ARBA00023180"/>
    </source>
</evidence>
<dbReference type="Proteomes" id="UP000299102">
    <property type="component" value="Unassembled WGS sequence"/>
</dbReference>
<keyword evidence="12" id="KW-0739">Sodium transport</keyword>
<evidence type="ECO:0000256" key="15">
    <source>
        <dbReference type="PIRSR" id="PIRSR600175-2"/>
    </source>
</evidence>
<keyword evidence="14" id="KW-0479">Metal-binding</keyword>
<feature type="binding site" evidence="14">
    <location>
        <position position="332"/>
    </location>
    <ligand>
        <name>Na(+)</name>
        <dbReference type="ChEBI" id="CHEBI:29101"/>
        <label>1</label>
    </ligand>
</feature>
<dbReference type="PANTHER" id="PTHR11616:SF321">
    <property type="entry name" value="SODIUM-DEPENDENT NUTRIENT AMINO ACID TRANSPORTER 1-RELATED"/>
    <property type="match status" value="1"/>
</dbReference>
<gene>
    <name evidence="19" type="primary">NAAT1</name>
    <name evidence="19" type="ORF">EVAR_55645_1</name>
</gene>
<comment type="function">
    <text evidence="13">Unusual broad substrate spectrum amino acid:sodium cotransporter that promotes absorption of the D isomers of essential amino acids. Neutral amino acids are the preferred substrates, especially methionine and phenylalanine.</text>
</comment>
<dbReference type="GO" id="GO:0015179">
    <property type="term" value="F:L-amino acid transmembrane transporter activity"/>
    <property type="evidence" value="ECO:0007669"/>
    <property type="project" value="TreeGrafter"/>
</dbReference>
<evidence type="ECO:0000256" key="9">
    <source>
        <dbReference type="ARBA" id="ARBA00023065"/>
    </source>
</evidence>
<comment type="caution">
    <text evidence="19">The sequence shown here is derived from an EMBL/GenBank/DDBJ whole genome shotgun (WGS) entry which is preliminary data.</text>
</comment>
<feature type="transmembrane region" description="Helical" evidence="18">
    <location>
        <begin position="514"/>
        <end position="537"/>
    </location>
</feature>
<feature type="transmembrane region" description="Helical" evidence="18">
    <location>
        <begin position="688"/>
        <end position="711"/>
    </location>
</feature>
<feature type="transmembrane region" description="Helical" evidence="18">
    <location>
        <begin position="116"/>
        <end position="134"/>
    </location>
</feature>
<keyword evidence="11" id="KW-0325">Glycoprotein</keyword>
<evidence type="ECO:0000313" key="20">
    <source>
        <dbReference type="Proteomes" id="UP000299102"/>
    </source>
</evidence>
<evidence type="ECO:0000256" key="7">
    <source>
        <dbReference type="ARBA" id="ARBA00022989"/>
    </source>
</evidence>
<keyword evidence="15" id="KW-1015">Disulfide bond</keyword>
<keyword evidence="5 16" id="KW-0769">Symport</keyword>
<protein>
    <recommendedName>
        <fullName evidence="16">Transporter</fullName>
    </recommendedName>
</protein>
<feature type="binding site" evidence="14">
    <location>
        <position position="96"/>
    </location>
    <ligand>
        <name>Na(+)</name>
        <dbReference type="ChEBI" id="CHEBI:29101"/>
        <label>1</label>
    </ligand>
</feature>
<dbReference type="GO" id="GO:0005886">
    <property type="term" value="C:plasma membrane"/>
    <property type="evidence" value="ECO:0007669"/>
    <property type="project" value="TreeGrafter"/>
</dbReference>